<keyword evidence="2 4" id="KW-0808">Transferase</keyword>
<keyword evidence="3 4" id="KW-0548">Nucleotidyltransferase</keyword>
<dbReference type="AlphaFoldDB" id="A0A0W8G8K3"/>
<organism evidence="4">
    <name type="scientific">hydrocarbon metagenome</name>
    <dbReference type="NCBI Taxonomy" id="938273"/>
    <lineage>
        <taxon>unclassified sequences</taxon>
        <taxon>metagenomes</taxon>
        <taxon>ecological metagenomes</taxon>
    </lineage>
</organism>
<dbReference type="NCBIfam" id="NF003952">
    <property type="entry name" value="PRK05450.1-5"/>
    <property type="match status" value="1"/>
</dbReference>
<dbReference type="NCBIfam" id="NF003950">
    <property type="entry name" value="PRK05450.1-3"/>
    <property type="match status" value="1"/>
</dbReference>
<dbReference type="Gene3D" id="3.90.550.10">
    <property type="entry name" value="Spore Coat Polysaccharide Biosynthesis Protein SpsA, Chain A"/>
    <property type="match status" value="1"/>
</dbReference>
<dbReference type="Pfam" id="PF02348">
    <property type="entry name" value="CTP_transf_3"/>
    <property type="match status" value="1"/>
</dbReference>
<evidence type="ECO:0000256" key="2">
    <source>
        <dbReference type="ARBA" id="ARBA00022679"/>
    </source>
</evidence>
<dbReference type="GO" id="GO:0044281">
    <property type="term" value="P:small molecule metabolic process"/>
    <property type="evidence" value="ECO:0007669"/>
    <property type="project" value="UniProtKB-ARBA"/>
</dbReference>
<sequence length="244" mass="26590">MRTLCVIPSRYGSTRLPAKPLADICGKPMVQHVYENAAGAAGLDATYVATDDPRIVSVVEGFGGKALLTSPDHASGTDRIAEVAARMDADIYVNIQGDEPFVRHSDVSALIELMLAAPHREVGSLCHVMDPEDADNPNAVKVVLTHAGDALYFSRSPIPYLRQPASGRFKHMGFYAYRRSFFERYATLPPSPLAEAEQLEQLRFLQAGIPIVMGIVPPMRGPAVDTQEDLDQVRAIMSAGERRS</sequence>
<dbReference type="NCBIfam" id="NF009905">
    <property type="entry name" value="PRK13368.1"/>
    <property type="match status" value="1"/>
</dbReference>
<dbReference type="EMBL" id="LNQE01000173">
    <property type="protein sequence ID" value="KUG28819.1"/>
    <property type="molecule type" value="Genomic_DNA"/>
</dbReference>
<protein>
    <submittedName>
        <fullName evidence="4">3-deoxy-manno-octulosonate cytidylyltransferase</fullName>
        <ecNumber evidence="4">2.7.7.38</ecNumber>
    </submittedName>
</protein>
<dbReference type="InterPro" id="IPR004528">
    <property type="entry name" value="KdsB"/>
</dbReference>
<name>A0A0W8G8K3_9ZZZZ</name>
<dbReference type="InterPro" id="IPR003329">
    <property type="entry name" value="Cytidylyl_trans"/>
</dbReference>
<dbReference type="PANTHER" id="PTHR42866:SF2">
    <property type="entry name" value="3-DEOXY-MANNO-OCTULOSONATE CYTIDYLYLTRANSFERASE, MITOCHONDRIAL"/>
    <property type="match status" value="1"/>
</dbReference>
<evidence type="ECO:0000256" key="1">
    <source>
        <dbReference type="ARBA" id="ARBA00004370"/>
    </source>
</evidence>
<dbReference type="EC" id="2.7.7.38" evidence="4"/>
<dbReference type="SUPFAM" id="SSF53448">
    <property type="entry name" value="Nucleotide-diphospho-sugar transferases"/>
    <property type="match status" value="1"/>
</dbReference>
<comment type="subcellular location">
    <subcellularLocation>
        <location evidence="1">Membrane</location>
    </subcellularLocation>
</comment>
<dbReference type="CDD" id="cd02517">
    <property type="entry name" value="CMP-KDO-Synthetase"/>
    <property type="match status" value="1"/>
</dbReference>
<proteinExistence type="inferred from homology"/>
<gene>
    <name evidence="4" type="ORF">ASZ90_001305</name>
</gene>
<dbReference type="NCBIfam" id="TIGR00466">
    <property type="entry name" value="kdsB"/>
    <property type="match status" value="1"/>
</dbReference>
<dbReference type="GO" id="GO:0005829">
    <property type="term" value="C:cytosol"/>
    <property type="evidence" value="ECO:0007669"/>
    <property type="project" value="TreeGrafter"/>
</dbReference>
<dbReference type="GO" id="GO:0008690">
    <property type="term" value="F:3-deoxy-manno-octulosonate cytidylyltransferase activity"/>
    <property type="evidence" value="ECO:0007669"/>
    <property type="project" value="UniProtKB-EC"/>
</dbReference>
<dbReference type="PANTHER" id="PTHR42866">
    <property type="entry name" value="3-DEOXY-MANNO-OCTULOSONATE CYTIDYLYLTRANSFERASE"/>
    <property type="match status" value="1"/>
</dbReference>
<evidence type="ECO:0000256" key="3">
    <source>
        <dbReference type="ARBA" id="ARBA00022695"/>
    </source>
</evidence>
<dbReference type="GO" id="GO:0016020">
    <property type="term" value="C:membrane"/>
    <property type="evidence" value="ECO:0007669"/>
    <property type="project" value="UniProtKB-SubCell"/>
</dbReference>
<dbReference type="FunFam" id="3.90.550.10:FF:000011">
    <property type="entry name" value="3-deoxy-manno-octulosonate cytidylyltransferase"/>
    <property type="match status" value="1"/>
</dbReference>
<dbReference type="GO" id="GO:1901137">
    <property type="term" value="P:carbohydrate derivative biosynthetic process"/>
    <property type="evidence" value="ECO:0007669"/>
    <property type="project" value="UniProtKB-ARBA"/>
</dbReference>
<dbReference type="HAMAP" id="MF_00057">
    <property type="entry name" value="KdsB"/>
    <property type="match status" value="1"/>
</dbReference>
<accession>A0A0W8G8K3</accession>
<reference evidence="4" key="1">
    <citation type="journal article" date="2015" name="Proc. Natl. Acad. Sci. U.S.A.">
        <title>Networks of energetic and metabolic interactions define dynamics in microbial communities.</title>
        <authorList>
            <person name="Embree M."/>
            <person name="Liu J.K."/>
            <person name="Al-Bassam M.M."/>
            <person name="Zengler K."/>
        </authorList>
    </citation>
    <scope>NUCLEOTIDE SEQUENCE</scope>
</reference>
<dbReference type="InterPro" id="IPR029044">
    <property type="entry name" value="Nucleotide-diphossugar_trans"/>
</dbReference>
<evidence type="ECO:0000313" key="4">
    <source>
        <dbReference type="EMBL" id="KUG28819.1"/>
    </source>
</evidence>
<comment type="caution">
    <text evidence="4">The sequence shown here is derived from an EMBL/GenBank/DDBJ whole genome shotgun (WGS) entry which is preliminary data.</text>
</comment>